<dbReference type="Proteomes" id="UP001169006">
    <property type="component" value="Unassembled WGS sequence"/>
</dbReference>
<keyword evidence="6 10" id="KW-1133">Transmembrane helix</keyword>
<evidence type="ECO:0000256" key="2">
    <source>
        <dbReference type="ARBA" id="ARBA00022475"/>
    </source>
</evidence>
<keyword evidence="5" id="KW-0573">Peptidoglycan synthesis</keyword>
<keyword evidence="4" id="KW-0133">Cell shape</keyword>
<dbReference type="EMBL" id="JAUKWQ010000013">
    <property type="protein sequence ID" value="MDO1585253.1"/>
    <property type="molecule type" value="Genomic_DNA"/>
</dbReference>
<evidence type="ECO:0000256" key="8">
    <source>
        <dbReference type="ARBA" id="ARBA00060041"/>
    </source>
</evidence>
<feature type="transmembrane region" description="Helical" evidence="10">
    <location>
        <begin position="154"/>
        <end position="175"/>
    </location>
</feature>
<feature type="transmembrane region" description="Helical" evidence="10">
    <location>
        <begin position="18"/>
        <end position="38"/>
    </location>
</feature>
<evidence type="ECO:0000256" key="1">
    <source>
        <dbReference type="ARBA" id="ARBA00004651"/>
    </source>
</evidence>
<name>A0ABT8T3P2_9HYPH</name>
<keyword evidence="12" id="KW-1185">Reference proteome</keyword>
<gene>
    <name evidence="11" type="ORF">Q2T52_24440</name>
</gene>
<dbReference type="PANTHER" id="PTHR47019:SF1">
    <property type="entry name" value="LIPID II FLIPPASE MURJ"/>
    <property type="match status" value="1"/>
</dbReference>
<feature type="transmembrane region" description="Helical" evidence="10">
    <location>
        <begin position="310"/>
        <end position="331"/>
    </location>
</feature>
<feature type="transmembrane region" description="Helical" evidence="10">
    <location>
        <begin position="59"/>
        <end position="86"/>
    </location>
</feature>
<dbReference type="PANTHER" id="PTHR47019">
    <property type="entry name" value="LIPID II FLIPPASE MURJ"/>
    <property type="match status" value="1"/>
</dbReference>
<evidence type="ECO:0000313" key="12">
    <source>
        <dbReference type="Proteomes" id="UP001169006"/>
    </source>
</evidence>
<organism evidence="11 12">
    <name type="scientific">Rhizobium oryzicola</name>
    <dbReference type="NCBI Taxonomy" id="1232668"/>
    <lineage>
        <taxon>Bacteria</taxon>
        <taxon>Pseudomonadati</taxon>
        <taxon>Pseudomonadota</taxon>
        <taxon>Alphaproteobacteria</taxon>
        <taxon>Hyphomicrobiales</taxon>
        <taxon>Rhizobiaceae</taxon>
        <taxon>Rhizobium/Agrobacterium group</taxon>
        <taxon>Rhizobium</taxon>
    </lineage>
</organism>
<dbReference type="InterPro" id="IPR004268">
    <property type="entry name" value="MurJ"/>
</dbReference>
<protein>
    <submittedName>
        <fullName evidence="11">Lipid II flippase MurJ</fullName>
    </submittedName>
</protein>
<evidence type="ECO:0000256" key="9">
    <source>
        <dbReference type="ARBA" id="ARBA00061532"/>
    </source>
</evidence>
<comment type="caution">
    <text evidence="11">The sequence shown here is derived from an EMBL/GenBank/DDBJ whole genome shotgun (WGS) entry which is preliminary data.</text>
</comment>
<feature type="transmembrane region" description="Helical" evidence="10">
    <location>
        <begin position="374"/>
        <end position="395"/>
    </location>
</feature>
<feature type="transmembrane region" description="Helical" evidence="10">
    <location>
        <begin position="402"/>
        <end position="423"/>
    </location>
</feature>
<proteinExistence type="inferred from homology"/>
<accession>A0ABT8T3P2</accession>
<comment type="subcellular location">
    <subcellularLocation>
        <location evidence="1">Cell membrane</location>
        <topology evidence="1">Multi-pass membrane protein</topology>
    </subcellularLocation>
</comment>
<comment type="function">
    <text evidence="8">Involved in peptidoglycan biosynthesis. Transports lipid-linked peptidoglycan precursors from the inner to the outer leaflet of the cytoplasmic membrane.</text>
</comment>
<reference evidence="11" key="2">
    <citation type="submission" date="2023-07" db="EMBL/GenBank/DDBJ databases">
        <authorList>
            <person name="Sun H."/>
        </authorList>
    </citation>
    <scope>NUCLEOTIDE SEQUENCE</scope>
    <source>
        <strain evidence="11">05753</strain>
    </source>
</reference>
<evidence type="ECO:0000256" key="10">
    <source>
        <dbReference type="SAM" id="Phobius"/>
    </source>
</evidence>
<dbReference type="Pfam" id="PF03023">
    <property type="entry name" value="MurJ"/>
    <property type="match status" value="1"/>
</dbReference>
<evidence type="ECO:0000256" key="4">
    <source>
        <dbReference type="ARBA" id="ARBA00022960"/>
    </source>
</evidence>
<feature type="transmembrane region" description="Helical" evidence="10">
    <location>
        <begin position="98"/>
        <end position="118"/>
    </location>
</feature>
<dbReference type="RefSeq" id="WP_302079547.1">
    <property type="nucleotide sequence ID" value="NZ_JAUKWQ010000013.1"/>
</dbReference>
<feature type="transmembrane region" description="Helical" evidence="10">
    <location>
        <begin position="274"/>
        <end position="298"/>
    </location>
</feature>
<reference evidence="11" key="1">
    <citation type="journal article" date="2015" name="Int. J. Syst. Evol. Microbiol.">
        <title>Rhizobium oryzicola sp. nov., potential plant-growth-promoting endophytic bacteria isolated from rice roots.</title>
        <authorList>
            <person name="Zhang X.X."/>
            <person name="Gao J.S."/>
            <person name="Cao Y.H."/>
            <person name="Sheirdil R.A."/>
            <person name="Wang X.C."/>
            <person name="Zhang L."/>
        </authorList>
    </citation>
    <scope>NUCLEOTIDE SEQUENCE</scope>
    <source>
        <strain evidence="11">05753</strain>
    </source>
</reference>
<evidence type="ECO:0000256" key="5">
    <source>
        <dbReference type="ARBA" id="ARBA00022984"/>
    </source>
</evidence>
<evidence type="ECO:0000256" key="3">
    <source>
        <dbReference type="ARBA" id="ARBA00022692"/>
    </source>
</evidence>
<evidence type="ECO:0000313" key="11">
    <source>
        <dbReference type="EMBL" id="MDO1585253.1"/>
    </source>
</evidence>
<keyword evidence="2" id="KW-1003">Cell membrane</keyword>
<keyword evidence="3 10" id="KW-0812">Transmembrane</keyword>
<feature type="transmembrane region" description="Helical" evidence="10">
    <location>
        <begin position="343"/>
        <end position="362"/>
    </location>
</feature>
<dbReference type="InterPro" id="IPR051050">
    <property type="entry name" value="Lipid_II_flippase_MurJ/MviN"/>
</dbReference>
<sequence length="469" mass="50129">MAHTLGAAALADSFRSSITIILVPLAFLQNESVPAILIPRMQEAIRSGTTASRLAAMTIALSCMGFLLMLITMIGATLIVDAMLVGTSITERQTTINFVHIMAFSMPASVALNCLAAGEIALGKTRVTNVRASILNVGIILGLCMLLLTDQAHILAIAFTLAFNMTALWAVWSLWRENYFSLEKLTLAAVWEEAQLFLSRLVPFLPLPFTEQASIWAERLLASKLATGAIASMDYARTLTDSAYLLLSQPIGLSVLSHGSTENMEQQAKALTRFVVILMMPASAFMFVFAPDIIRIVFQRGAFDEHGVNLSSAALSGISLGLWASTLGWILLRLLNRAGRSRVAAAILVGSYAANFAFNLAMSHLPEAAAHGTLLLGLGETTRSLVLCSGVILALSGSRSLFKLVAMGLIPASAMYAAGLYITARYDGVFSHILLGIGVYGVAVMLATALIAPAAYTKAYSHIVSRRRA</sequence>
<evidence type="ECO:0000256" key="7">
    <source>
        <dbReference type="ARBA" id="ARBA00023136"/>
    </source>
</evidence>
<feature type="transmembrane region" description="Helical" evidence="10">
    <location>
        <begin position="130"/>
        <end position="148"/>
    </location>
</feature>
<evidence type="ECO:0000256" key="6">
    <source>
        <dbReference type="ARBA" id="ARBA00022989"/>
    </source>
</evidence>
<comment type="similarity">
    <text evidence="9">Belongs to the MurJ/MviN family.</text>
</comment>
<feature type="transmembrane region" description="Helical" evidence="10">
    <location>
        <begin position="429"/>
        <end position="456"/>
    </location>
</feature>
<keyword evidence="7 10" id="KW-0472">Membrane</keyword>